<organism evidence="3 4">
    <name type="scientific">Clarias magur</name>
    <name type="common">Asian catfish</name>
    <name type="synonym">Macropteronotus magur</name>
    <dbReference type="NCBI Taxonomy" id="1594786"/>
    <lineage>
        <taxon>Eukaryota</taxon>
        <taxon>Metazoa</taxon>
        <taxon>Chordata</taxon>
        <taxon>Craniata</taxon>
        <taxon>Vertebrata</taxon>
        <taxon>Euteleostomi</taxon>
        <taxon>Actinopterygii</taxon>
        <taxon>Neopterygii</taxon>
        <taxon>Teleostei</taxon>
        <taxon>Ostariophysi</taxon>
        <taxon>Siluriformes</taxon>
        <taxon>Clariidae</taxon>
        <taxon>Clarias</taxon>
    </lineage>
</organism>
<dbReference type="PANTHER" id="PTHR43696">
    <property type="entry name" value="COILED-COIL DOMAIN-CONTAINING PROTEIN 157"/>
    <property type="match status" value="1"/>
</dbReference>
<dbReference type="OrthoDB" id="10051906at2759"/>
<keyword evidence="1" id="KW-0175">Coiled coil</keyword>
<dbReference type="PANTHER" id="PTHR43696:SF9">
    <property type="entry name" value="COILED-COIL DOMAIN-CONTAINING PROTEIN 157"/>
    <property type="match status" value="1"/>
</dbReference>
<protein>
    <submittedName>
        <fullName evidence="3">Coiled-coil domain-containing protein</fullName>
    </submittedName>
</protein>
<evidence type="ECO:0000256" key="2">
    <source>
        <dbReference type="SAM" id="MobiDB-lite"/>
    </source>
</evidence>
<comment type="caution">
    <text evidence="3">The sequence shown here is derived from an EMBL/GenBank/DDBJ whole genome shotgun (WGS) entry which is preliminary data.</text>
</comment>
<proteinExistence type="predicted"/>
<reference evidence="3" key="1">
    <citation type="submission" date="2020-07" db="EMBL/GenBank/DDBJ databases">
        <title>Clarias magur genome sequencing, assembly and annotation.</title>
        <authorList>
            <person name="Kushwaha B."/>
            <person name="Kumar R."/>
            <person name="Das P."/>
            <person name="Joshi C.G."/>
            <person name="Kumar D."/>
            <person name="Nagpure N.S."/>
            <person name="Pandey M."/>
            <person name="Agarwal S."/>
            <person name="Srivastava S."/>
            <person name="Singh M."/>
            <person name="Sahoo L."/>
            <person name="Jayasankar P."/>
            <person name="Meher P.K."/>
            <person name="Koringa P.G."/>
            <person name="Iquebal M.A."/>
            <person name="Das S.P."/>
            <person name="Bit A."/>
            <person name="Patnaik S."/>
            <person name="Patel N."/>
            <person name="Shah T.M."/>
            <person name="Hinsu A."/>
            <person name="Jena J.K."/>
        </authorList>
    </citation>
    <scope>NUCLEOTIDE SEQUENCE</scope>
    <source>
        <strain evidence="3">CIFAMagur01</strain>
        <tissue evidence="3">Testis</tissue>
    </source>
</reference>
<feature type="region of interest" description="Disordered" evidence="2">
    <location>
        <begin position="175"/>
        <end position="235"/>
    </location>
</feature>
<dbReference type="Proteomes" id="UP000727407">
    <property type="component" value="Unassembled WGS sequence"/>
</dbReference>
<feature type="region of interest" description="Disordered" evidence="2">
    <location>
        <begin position="38"/>
        <end position="75"/>
    </location>
</feature>
<dbReference type="EMBL" id="QNUK01000015">
    <property type="protein sequence ID" value="KAF5908117.1"/>
    <property type="molecule type" value="Genomic_DNA"/>
</dbReference>
<feature type="coiled-coil region" evidence="1">
    <location>
        <begin position="287"/>
        <end position="413"/>
    </location>
</feature>
<gene>
    <name evidence="3" type="ORF">DAT39_002155</name>
</gene>
<dbReference type="InterPro" id="IPR029681">
    <property type="entry name" value="CCDC157"/>
</dbReference>
<name>A0A8J4X890_CLAMG</name>
<sequence length="431" mass="49328">MLGGQRAGDCGRPGGSVCVGLVVKRYWSNLIQFNSQQRQQRMSSASRPDSSSSSTPPPCTASASAPSHSLHTSSTPSVRRLSAGCQTLESALVPCDACARVQATLQDSARAVASLCRALGLSCQLWSPLQAAEETLQLGRLSACDLALWAREQHRDLGRIQTHVTQVQEKLDSLTHSLQKTEEERDEIRAQLEREKETSTREREETRRREEECERRLQEETRRRDEELKRQQGEQEELRRVAAALEVKISELEGEVELRRETQQCVERERDSLLEEVHRLHVEEMSWKQTEEEKRNLEADLSDAQTLLDKESAKYQSATVAKQQALLERVDALLQQCEDLQSRLDECEDQKAELTDTLTHTTQERNTLQEQLTQQESEFQSLNEDKQKQCVRLRELEECVSRLTEELQQSREREKLLVAFPELHHQHAAPQ</sequence>
<evidence type="ECO:0000313" key="3">
    <source>
        <dbReference type="EMBL" id="KAF5908117.1"/>
    </source>
</evidence>
<evidence type="ECO:0000313" key="4">
    <source>
        <dbReference type="Proteomes" id="UP000727407"/>
    </source>
</evidence>
<keyword evidence="4" id="KW-1185">Reference proteome</keyword>
<evidence type="ECO:0000256" key="1">
    <source>
        <dbReference type="SAM" id="Coils"/>
    </source>
</evidence>
<dbReference type="AlphaFoldDB" id="A0A8J4X890"/>
<feature type="non-terminal residue" evidence="3">
    <location>
        <position position="431"/>
    </location>
</feature>
<accession>A0A8J4X890</accession>